<name>A0AAV7UJC1_PLEWA</name>
<reference evidence="2" key="1">
    <citation type="journal article" date="2022" name="bioRxiv">
        <title>Sequencing and chromosome-scale assembly of the giantPleurodeles waltlgenome.</title>
        <authorList>
            <person name="Brown T."/>
            <person name="Elewa A."/>
            <person name="Iarovenko S."/>
            <person name="Subramanian E."/>
            <person name="Araus A.J."/>
            <person name="Petzold A."/>
            <person name="Susuki M."/>
            <person name="Suzuki K.-i.T."/>
            <person name="Hayashi T."/>
            <person name="Toyoda A."/>
            <person name="Oliveira C."/>
            <person name="Osipova E."/>
            <person name="Leigh N.D."/>
            <person name="Simon A."/>
            <person name="Yun M.H."/>
        </authorList>
    </citation>
    <scope>NUCLEOTIDE SEQUENCE</scope>
    <source>
        <strain evidence="2">20211129_DDA</strain>
        <tissue evidence="2">Liver</tissue>
    </source>
</reference>
<dbReference type="Proteomes" id="UP001066276">
    <property type="component" value="Chromosome 3_1"/>
</dbReference>
<evidence type="ECO:0000313" key="3">
    <source>
        <dbReference type="Proteomes" id="UP001066276"/>
    </source>
</evidence>
<feature type="region of interest" description="Disordered" evidence="1">
    <location>
        <begin position="1"/>
        <end position="131"/>
    </location>
</feature>
<accession>A0AAV7UJC1</accession>
<comment type="caution">
    <text evidence="2">The sequence shown here is derived from an EMBL/GenBank/DDBJ whole genome shotgun (WGS) entry which is preliminary data.</text>
</comment>
<gene>
    <name evidence="2" type="ORF">NDU88_005891</name>
</gene>
<keyword evidence="3" id="KW-1185">Reference proteome</keyword>
<organism evidence="2 3">
    <name type="scientific">Pleurodeles waltl</name>
    <name type="common">Iberian ribbed newt</name>
    <dbReference type="NCBI Taxonomy" id="8319"/>
    <lineage>
        <taxon>Eukaryota</taxon>
        <taxon>Metazoa</taxon>
        <taxon>Chordata</taxon>
        <taxon>Craniata</taxon>
        <taxon>Vertebrata</taxon>
        <taxon>Euteleostomi</taxon>
        <taxon>Amphibia</taxon>
        <taxon>Batrachia</taxon>
        <taxon>Caudata</taxon>
        <taxon>Salamandroidea</taxon>
        <taxon>Salamandridae</taxon>
        <taxon>Pleurodelinae</taxon>
        <taxon>Pleurodeles</taxon>
    </lineage>
</organism>
<dbReference type="AlphaFoldDB" id="A0AAV7UJC1"/>
<evidence type="ECO:0000313" key="2">
    <source>
        <dbReference type="EMBL" id="KAJ1189140.1"/>
    </source>
</evidence>
<sequence length="131" mass="14614">MLSRQSLQVLQHGVSEGWGPQKSGIPEGRILKGPDAIKKYSARSTESNDRRGPRTRTPSSDKVSSHHALGPQPTAQQKECQVCKECHSRTNSANTITIKHRQQRRALAPQRQSPNPRTKARRSEDLTDGQQ</sequence>
<evidence type="ECO:0000256" key="1">
    <source>
        <dbReference type="SAM" id="MobiDB-lite"/>
    </source>
</evidence>
<feature type="compositionally biased region" description="Basic and acidic residues" evidence="1">
    <location>
        <begin position="29"/>
        <end position="38"/>
    </location>
</feature>
<protein>
    <submittedName>
        <fullName evidence="2">Uncharacterized protein</fullName>
    </submittedName>
</protein>
<proteinExistence type="predicted"/>
<dbReference type="EMBL" id="JANPWB010000005">
    <property type="protein sequence ID" value="KAJ1189140.1"/>
    <property type="molecule type" value="Genomic_DNA"/>
</dbReference>